<dbReference type="PANTHER" id="PTHR39150:SF1">
    <property type="entry name" value="LARGE RIBOSOMAL SUBUNIT PROTEIN ML40"/>
    <property type="match status" value="1"/>
</dbReference>
<dbReference type="GO" id="GO:0005739">
    <property type="term" value="C:mitochondrion"/>
    <property type="evidence" value="ECO:0007669"/>
    <property type="project" value="GOC"/>
</dbReference>
<keyword evidence="3" id="KW-1185">Reference proteome</keyword>
<organism evidence="2 3">
    <name type="scientific">Hyphodiscus hymeniophilus</name>
    <dbReference type="NCBI Taxonomy" id="353542"/>
    <lineage>
        <taxon>Eukaryota</taxon>
        <taxon>Fungi</taxon>
        <taxon>Dikarya</taxon>
        <taxon>Ascomycota</taxon>
        <taxon>Pezizomycotina</taxon>
        <taxon>Leotiomycetes</taxon>
        <taxon>Helotiales</taxon>
        <taxon>Hyphodiscaceae</taxon>
        <taxon>Hyphodiscus</taxon>
    </lineage>
</organism>
<dbReference type="GO" id="GO:0003735">
    <property type="term" value="F:structural constituent of ribosome"/>
    <property type="evidence" value="ECO:0007669"/>
    <property type="project" value="InterPro"/>
</dbReference>
<evidence type="ECO:0000313" key="2">
    <source>
        <dbReference type="EMBL" id="KAG0649775.1"/>
    </source>
</evidence>
<feature type="compositionally biased region" description="Polar residues" evidence="1">
    <location>
        <begin position="34"/>
        <end position="49"/>
    </location>
</feature>
<accession>A0A9P6VKP7</accession>
<comment type="caution">
    <text evidence="2">The sequence shown here is derived from an EMBL/GenBank/DDBJ whole genome shotgun (WGS) entry which is preliminary data.</text>
</comment>
<dbReference type="Proteomes" id="UP000785200">
    <property type="component" value="Unassembled WGS sequence"/>
</dbReference>
<gene>
    <name evidence="2" type="ORF">D0Z07_3864</name>
</gene>
<dbReference type="AlphaFoldDB" id="A0A9P6VKP7"/>
<name>A0A9P6VKP7_9HELO</name>
<dbReference type="GO" id="GO:0032543">
    <property type="term" value="P:mitochondrial translation"/>
    <property type="evidence" value="ECO:0007669"/>
    <property type="project" value="InterPro"/>
</dbReference>
<evidence type="ECO:0000256" key="1">
    <source>
        <dbReference type="SAM" id="MobiDB-lite"/>
    </source>
</evidence>
<sequence>MAYAHTPISRLLKPLLQSFRSLSLSSNAPRAASFPSSIFPNPRSFSTTPARLAKQQGRPKKDPRITLIRYHLQHPKTPRPLRLSRMRALRHWTIHRAWMLAKRKKLAGEETELMRMYQSMHSACEELRTMDSPGTRDAGRLYRIALEKKGIFKHGGVPIEYARLQTDTPGREPWNHGWTR</sequence>
<dbReference type="Gene3D" id="6.10.250.3440">
    <property type="match status" value="1"/>
</dbReference>
<evidence type="ECO:0000313" key="3">
    <source>
        <dbReference type="Proteomes" id="UP000785200"/>
    </source>
</evidence>
<dbReference type="InterPro" id="IPR042831">
    <property type="entry name" value="Ribosomal_mL40_fung"/>
</dbReference>
<protein>
    <submittedName>
        <fullName evidence="2">Uncharacterized protein</fullName>
    </submittedName>
</protein>
<dbReference type="EMBL" id="VNKQ01000007">
    <property type="protein sequence ID" value="KAG0649775.1"/>
    <property type="molecule type" value="Genomic_DNA"/>
</dbReference>
<feature type="region of interest" description="Disordered" evidence="1">
    <location>
        <begin position="31"/>
        <end position="61"/>
    </location>
</feature>
<reference evidence="2" key="1">
    <citation type="submission" date="2019-07" db="EMBL/GenBank/DDBJ databases">
        <title>Hyphodiscus hymeniophilus genome sequencing and assembly.</title>
        <authorList>
            <person name="Kramer G."/>
            <person name="Nodwell J."/>
        </authorList>
    </citation>
    <scope>NUCLEOTIDE SEQUENCE</scope>
    <source>
        <strain evidence="2">ATCC 34498</strain>
    </source>
</reference>
<dbReference type="OrthoDB" id="2098203at2759"/>
<proteinExistence type="predicted"/>
<dbReference type="PANTHER" id="PTHR39150">
    <property type="entry name" value="54S RIBOSOMAL PROTEIN L28, MITOCHONDRIAL"/>
    <property type="match status" value="1"/>
</dbReference>